<dbReference type="Proteomes" id="UP001153076">
    <property type="component" value="Unassembled WGS sequence"/>
</dbReference>
<name>A0A9Q1QB71_9CARY</name>
<dbReference type="AlphaFoldDB" id="A0A9Q1QB71"/>
<comment type="caution">
    <text evidence="1">The sequence shown here is derived from an EMBL/GenBank/DDBJ whole genome shotgun (WGS) entry which is preliminary data.</text>
</comment>
<gene>
    <name evidence="1" type="ORF">Cgig2_002674</name>
</gene>
<organism evidence="1 2">
    <name type="scientific">Carnegiea gigantea</name>
    <dbReference type="NCBI Taxonomy" id="171969"/>
    <lineage>
        <taxon>Eukaryota</taxon>
        <taxon>Viridiplantae</taxon>
        <taxon>Streptophyta</taxon>
        <taxon>Embryophyta</taxon>
        <taxon>Tracheophyta</taxon>
        <taxon>Spermatophyta</taxon>
        <taxon>Magnoliopsida</taxon>
        <taxon>eudicotyledons</taxon>
        <taxon>Gunneridae</taxon>
        <taxon>Pentapetalae</taxon>
        <taxon>Caryophyllales</taxon>
        <taxon>Cactineae</taxon>
        <taxon>Cactaceae</taxon>
        <taxon>Cactoideae</taxon>
        <taxon>Echinocereeae</taxon>
        <taxon>Carnegiea</taxon>
    </lineage>
</organism>
<sequence length="160" mass="17971">MAGAASPPPDDVRCQQPLAWECRPQLQRLSTSPSLALHNIKRKLGQNHRRKLTNTGMTSTLGKVLKDQKTCRGKKEIVRKKLQLWEPIQRFPITRLALPPLGAFHQLYCLSHKLGDGPGIIILPYVELEVTSHPSFFSHGLPKGIPHRFTLVSVRSVFPT</sequence>
<protein>
    <submittedName>
        <fullName evidence="1">Uncharacterized protein</fullName>
    </submittedName>
</protein>
<evidence type="ECO:0000313" key="1">
    <source>
        <dbReference type="EMBL" id="KAJ8435717.1"/>
    </source>
</evidence>
<proteinExistence type="predicted"/>
<reference evidence="1" key="1">
    <citation type="submission" date="2022-04" db="EMBL/GenBank/DDBJ databases">
        <title>Carnegiea gigantea Genome sequencing and assembly v2.</title>
        <authorList>
            <person name="Copetti D."/>
            <person name="Sanderson M.J."/>
            <person name="Burquez A."/>
            <person name="Wojciechowski M.F."/>
        </authorList>
    </citation>
    <scope>NUCLEOTIDE SEQUENCE</scope>
    <source>
        <strain evidence="1">SGP5-SGP5p</strain>
        <tissue evidence="1">Aerial part</tissue>
    </source>
</reference>
<accession>A0A9Q1QB71</accession>
<evidence type="ECO:0000313" key="2">
    <source>
        <dbReference type="Proteomes" id="UP001153076"/>
    </source>
</evidence>
<dbReference type="EMBL" id="JAKOGI010000392">
    <property type="protein sequence ID" value="KAJ8435717.1"/>
    <property type="molecule type" value="Genomic_DNA"/>
</dbReference>
<keyword evidence="2" id="KW-1185">Reference proteome</keyword>